<evidence type="ECO:0000313" key="1">
    <source>
        <dbReference type="EMBL" id="KAJ0045190.1"/>
    </source>
</evidence>
<evidence type="ECO:0000313" key="2">
    <source>
        <dbReference type="Proteomes" id="UP001163603"/>
    </source>
</evidence>
<comment type="caution">
    <text evidence="1">The sequence shown here is derived from an EMBL/GenBank/DDBJ whole genome shotgun (WGS) entry which is preliminary data.</text>
</comment>
<accession>A0ACC0Z5A0</accession>
<proteinExistence type="predicted"/>
<name>A0ACC0Z5A0_9ROSI</name>
<dbReference type="EMBL" id="CM047738">
    <property type="protein sequence ID" value="KAJ0045190.1"/>
    <property type="molecule type" value="Genomic_DNA"/>
</dbReference>
<keyword evidence="2" id="KW-1185">Reference proteome</keyword>
<gene>
    <name evidence="1" type="ORF">Pint_06074</name>
</gene>
<protein>
    <submittedName>
        <fullName evidence="1">Uncharacterized protein</fullName>
    </submittedName>
</protein>
<reference evidence="2" key="1">
    <citation type="journal article" date="2023" name="G3 (Bethesda)">
        <title>Genome assembly and association tests identify interacting loci associated with vigor, precocity, and sex in interspecific pistachio rootstocks.</title>
        <authorList>
            <person name="Palmer W."/>
            <person name="Jacygrad E."/>
            <person name="Sagayaradj S."/>
            <person name="Cavanaugh K."/>
            <person name="Han R."/>
            <person name="Bertier L."/>
            <person name="Beede B."/>
            <person name="Kafkas S."/>
            <person name="Golino D."/>
            <person name="Preece J."/>
            <person name="Michelmore R."/>
        </authorList>
    </citation>
    <scope>NUCLEOTIDE SEQUENCE [LARGE SCALE GENOMIC DNA]</scope>
</reference>
<dbReference type="Proteomes" id="UP001163603">
    <property type="component" value="Chromosome 3"/>
</dbReference>
<organism evidence="1 2">
    <name type="scientific">Pistacia integerrima</name>
    <dbReference type="NCBI Taxonomy" id="434235"/>
    <lineage>
        <taxon>Eukaryota</taxon>
        <taxon>Viridiplantae</taxon>
        <taxon>Streptophyta</taxon>
        <taxon>Embryophyta</taxon>
        <taxon>Tracheophyta</taxon>
        <taxon>Spermatophyta</taxon>
        <taxon>Magnoliopsida</taxon>
        <taxon>eudicotyledons</taxon>
        <taxon>Gunneridae</taxon>
        <taxon>Pentapetalae</taxon>
        <taxon>rosids</taxon>
        <taxon>malvids</taxon>
        <taxon>Sapindales</taxon>
        <taxon>Anacardiaceae</taxon>
        <taxon>Pistacia</taxon>
    </lineage>
</organism>
<sequence length="152" mass="17819">MDKELVKERTLEKTPTWALAVVCFVLIAISIFIEHLIHMVGKWLKKKHKRALYEALEKVKADTISKICVPKSVGDSWHPCSEEMKDKGDHKVAFVSAYGIHELHIFIFILAIFHIIYCITILALGRTKMKRWRVWEDETKTIEYQYYNGNKI</sequence>